<keyword evidence="3" id="KW-0175">Coiled coil</keyword>
<protein>
    <submittedName>
        <fullName evidence="4">Multidrug efflux system outer membrane protein</fullName>
    </submittedName>
</protein>
<dbReference type="Proteomes" id="UP000269669">
    <property type="component" value="Unassembled WGS sequence"/>
</dbReference>
<dbReference type="EMBL" id="RSDW01000001">
    <property type="protein sequence ID" value="RSL18395.1"/>
    <property type="molecule type" value="Genomic_DNA"/>
</dbReference>
<dbReference type="AlphaFoldDB" id="A0A3R9QCG7"/>
<feature type="coiled-coil region" evidence="3">
    <location>
        <begin position="185"/>
        <end position="250"/>
    </location>
</feature>
<evidence type="ECO:0000256" key="2">
    <source>
        <dbReference type="RuleBase" id="RU362097"/>
    </source>
</evidence>
<dbReference type="OrthoDB" id="9783163at2"/>
<keyword evidence="2" id="KW-0449">Lipoprotein</keyword>
<dbReference type="InterPro" id="IPR010131">
    <property type="entry name" value="MdtP/NodT-like"/>
</dbReference>
<organism evidence="4 5">
    <name type="scientific">Edaphobacter aggregans</name>
    <dbReference type="NCBI Taxonomy" id="570835"/>
    <lineage>
        <taxon>Bacteria</taxon>
        <taxon>Pseudomonadati</taxon>
        <taxon>Acidobacteriota</taxon>
        <taxon>Terriglobia</taxon>
        <taxon>Terriglobales</taxon>
        <taxon>Acidobacteriaceae</taxon>
        <taxon>Edaphobacter</taxon>
    </lineage>
</organism>
<dbReference type="Gene3D" id="1.20.1600.10">
    <property type="entry name" value="Outer membrane efflux proteins (OEP)"/>
    <property type="match status" value="1"/>
</dbReference>
<keyword evidence="2" id="KW-1134">Transmembrane beta strand</keyword>
<dbReference type="Pfam" id="PF02321">
    <property type="entry name" value="OEP"/>
    <property type="match status" value="2"/>
</dbReference>
<keyword evidence="5" id="KW-1185">Reference proteome</keyword>
<evidence type="ECO:0000313" key="4">
    <source>
        <dbReference type="EMBL" id="RSL18395.1"/>
    </source>
</evidence>
<evidence type="ECO:0000256" key="3">
    <source>
        <dbReference type="SAM" id="Coils"/>
    </source>
</evidence>
<sequence length="480" mass="52961">MRNRFQDRFGTRSARFLLLSAAMLSGCTVGPNYHRPAVPTPPAFHGPDQSQQAASQTASFADLPWWEVFHDPQLQDLIRTALKQNYDLQLAVERVTAARAQVGIARSNQFPQVSLDPTFSGGKTDENIKSNIFSLAGDAVFQVDLFGRYRRETEAARAQLLGTQDAQQTVVLTLVSDVASDYFLLRDLDLQLQIAEETVRTQQDSVKLTESRLQHGVATTLDVLQARQVLDAANAQIPDLERQIGQTENAINILLGKYPDNVPRGEVLAIETPDGWKWNETLPPQLPTGLPSQLLERRPDIHQAEENLVAANANIGVAKAMFFPQISLLGSGGAAFGHSQFAGSHIPAPPGIGTYAAAASQPIFEGGYLRNNLRYAKSEERQALIGYEQTIQRAFGDVSDALIGYDKNHAVRERQEQSVKDLQESVNVSLMRYRGGTSNYLDVLDSQRSLFNAELTLAQARNNEYQSLVQLYKALGGGWK</sequence>
<evidence type="ECO:0000256" key="1">
    <source>
        <dbReference type="ARBA" id="ARBA00007613"/>
    </source>
</evidence>
<gene>
    <name evidence="4" type="ORF">EDE15_3964</name>
</gene>
<comment type="caution">
    <text evidence="4">The sequence shown here is derived from an EMBL/GenBank/DDBJ whole genome shotgun (WGS) entry which is preliminary data.</text>
</comment>
<evidence type="ECO:0000313" key="5">
    <source>
        <dbReference type="Proteomes" id="UP000269669"/>
    </source>
</evidence>
<dbReference type="RefSeq" id="WP_125486764.1">
    <property type="nucleotide sequence ID" value="NZ_RSDW01000001.1"/>
</dbReference>
<keyword evidence="2" id="KW-0472">Membrane</keyword>
<comment type="similarity">
    <text evidence="1 2">Belongs to the outer membrane factor (OMF) (TC 1.B.17) family.</text>
</comment>
<dbReference type="Gene3D" id="2.20.200.10">
    <property type="entry name" value="Outer membrane efflux proteins (OEP)"/>
    <property type="match status" value="1"/>
</dbReference>
<dbReference type="SUPFAM" id="SSF56954">
    <property type="entry name" value="Outer membrane efflux proteins (OEP)"/>
    <property type="match status" value="1"/>
</dbReference>
<reference evidence="4 5" key="1">
    <citation type="submission" date="2018-12" db="EMBL/GenBank/DDBJ databases">
        <title>Sequencing of bacterial isolates from soil warming experiment in Harvard Forest, Massachusetts, USA.</title>
        <authorList>
            <person name="Deangelis K."/>
        </authorList>
    </citation>
    <scope>NUCLEOTIDE SEQUENCE [LARGE SCALE GENOMIC DNA]</scope>
    <source>
        <strain evidence="4 5">EB153</strain>
    </source>
</reference>
<proteinExistence type="inferred from homology"/>
<dbReference type="PANTHER" id="PTHR30203:SF33">
    <property type="entry name" value="BLR4455 PROTEIN"/>
    <property type="match status" value="1"/>
</dbReference>
<dbReference type="NCBIfam" id="TIGR01845">
    <property type="entry name" value="outer_NodT"/>
    <property type="match status" value="1"/>
</dbReference>
<dbReference type="GO" id="GO:0005886">
    <property type="term" value="C:plasma membrane"/>
    <property type="evidence" value="ECO:0007669"/>
    <property type="project" value="UniProtKB-SubCell"/>
</dbReference>
<dbReference type="InterPro" id="IPR003423">
    <property type="entry name" value="OMP_efflux"/>
</dbReference>
<dbReference type="PANTHER" id="PTHR30203">
    <property type="entry name" value="OUTER MEMBRANE CATION EFFLUX PROTEIN"/>
    <property type="match status" value="1"/>
</dbReference>
<comment type="subcellular location">
    <subcellularLocation>
        <location evidence="2">Cell membrane</location>
        <topology evidence="2">Lipid-anchor</topology>
    </subcellularLocation>
</comment>
<dbReference type="GO" id="GO:0015562">
    <property type="term" value="F:efflux transmembrane transporter activity"/>
    <property type="evidence" value="ECO:0007669"/>
    <property type="project" value="InterPro"/>
</dbReference>
<accession>A0A3R9QCG7</accession>
<dbReference type="PROSITE" id="PS51257">
    <property type="entry name" value="PROKAR_LIPOPROTEIN"/>
    <property type="match status" value="1"/>
</dbReference>
<keyword evidence="2" id="KW-0812">Transmembrane</keyword>
<name>A0A3R9QCG7_9BACT</name>
<keyword evidence="2" id="KW-0564">Palmitate</keyword>